<dbReference type="GO" id="GO:0003995">
    <property type="term" value="F:acyl-CoA dehydrogenase activity"/>
    <property type="evidence" value="ECO:0007669"/>
    <property type="project" value="InterPro"/>
</dbReference>
<feature type="domain" description="Acyl-CoA dehydrogenase-like C-terminal" evidence="9">
    <location>
        <begin position="465"/>
        <end position="567"/>
    </location>
</feature>
<dbReference type="InterPro" id="IPR009075">
    <property type="entry name" value="AcylCo_DH/oxidase_C"/>
</dbReference>
<feature type="domain" description="Acyl-CoA dehydrogenase/oxidase N-terminal" evidence="8">
    <location>
        <begin position="29"/>
        <end position="142"/>
    </location>
</feature>
<keyword evidence="5" id="KW-0560">Oxidoreductase</keyword>
<dbReference type="SUPFAM" id="SSF47203">
    <property type="entry name" value="Acyl-CoA dehydrogenase C-terminal domain-like"/>
    <property type="match status" value="1"/>
</dbReference>
<dbReference type="PROSITE" id="PS00073">
    <property type="entry name" value="ACYL_COA_DH_2"/>
    <property type="match status" value="1"/>
</dbReference>
<organism evidence="10 11">
    <name type="scientific">Candidatus Entotheonella gemina</name>
    <dbReference type="NCBI Taxonomy" id="1429439"/>
    <lineage>
        <taxon>Bacteria</taxon>
        <taxon>Pseudomonadati</taxon>
        <taxon>Nitrospinota/Tectimicrobiota group</taxon>
        <taxon>Candidatus Tectimicrobiota</taxon>
        <taxon>Candidatus Entotheonellia</taxon>
        <taxon>Candidatus Entotheonellales</taxon>
        <taxon>Candidatus Entotheonellaceae</taxon>
        <taxon>Candidatus Entotheonella</taxon>
    </lineage>
</organism>
<dbReference type="AlphaFoldDB" id="W4MEN4"/>
<sequence length="595" mass="64248">MAIQTVPAGGTFLLGESDPQDIYTPEDFTDEQHLLMSTIRDFVAQEVLPQTAAIEAKTLGLIPELLKKAGEIGLLSLEIPETYGGAEMGIVSGMMLMESASLAGGSFLTSIADHVGIGTLPIVYSGSNELRQRYLPQLATGEKLGCYCLTEAQSGSDALAAQTEAELSPDGTHYLLSGTKQYITNAAFSDLFTVFAKVDKALFTAFVVERDAPGLSIGKEEHKMGIIGSSTCPVTLDKVPVPVENVLGEVGAGHRVAFNILNVGRLKLGAGCLGAMKTAMAEAVRYAKQRQQFGRAIASFGLIQQKIADMAIATYVLDSLIYRTAGLIEAQHATLSPDAEDYDQQVIKGIEEFAVECSIAKVFGSEKLDFVVDEMVQIFGGYGFIEESPAPRAYRDARINRIFEGTNEINRLLIPDTLMRRANRGQLPLMAAVEQVVGNLLAPLSPLTESDDNPLHLEQQMIERCKQAALLCAGISVQTFQQSLAEQQEILGFIADMAIELYAAESALLRTLKHHASGDEHANALRLDMTRSWCRELPEKIERLGANTLAASVEGDALSMPLAALKKLTRVTPVNGVTLKRNVAAAIIEAERYPL</sequence>
<dbReference type="Pfam" id="PF21263">
    <property type="entry name" value="Acyl-CoA-dh_C"/>
    <property type="match status" value="1"/>
</dbReference>
<dbReference type="InterPro" id="IPR013786">
    <property type="entry name" value="AcylCoA_DH/ox_N"/>
</dbReference>
<dbReference type="GO" id="GO:0050660">
    <property type="term" value="F:flavin adenine dinucleotide binding"/>
    <property type="evidence" value="ECO:0007669"/>
    <property type="project" value="InterPro"/>
</dbReference>
<evidence type="ECO:0000313" key="10">
    <source>
        <dbReference type="EMBL" id="ETX08678.1"/>
    </source>
</evidence>
<dbReference type="PANTHER" id="PTHR43884:SF12">
    <property type="entry name" value="ISOVALERYL-COA DEHYDROGENASE, MITOCHONDRIAL-RELATED"/>
    <property type="match status" value="1"/>
</dbReference>
<evidence type="ECO:0000259" key="7">
    <source>
        <dbReference type="Pfam" id="PF02770"/>
    </source>
</evidence>
<dbReference type="PROSITE" id="PS00072">
    <property type="entry name" value="ACYL_COA_DH_1"/>
    <property type="match status" value="1"/>
</dbReference>
<dbReference type="InterPro" id="IPR009100">
    <property type="entry name" value="AcylCoA_DH/oxidase_NM_dom_sf"/>
</dbReference>
<dbReference type="InterPro" id="IPR037069">
    <property type="entry name" value="AcylCoA_DH/ox_N_sf"/>
</dbReference>
<protein>
    <submittedName>
        <fullName evidence="10">Acyl-CoA dehydrogenase</fullName>
    </submittedName>
</protein>
<dbReference type="Pfam" id="PF00441">
    <property type="entry name" value="Acyl-CoA_dh_1"/>
    <property type="match status" value="1"/>
</dbReference>
<keyword evidence="3 5" id="KW-0285">Flavoprotein</keyword>
<comment type="similarity">
    <text evidence="2 5">Belongs to the acyl-CoA dehydrogenase family.</text>
</comment>
<comment type="cofactor">
    <cofactor evidence="1 5">
        <name>FAD</name>
        <dbReference type="ChEBI" id="CHEBI:57692"/>
    </cofactor>
</comment>
<dbReference type="InterPro" id="IPR006089">
    <property type="entry name" value="Acyl-CoA_DH_CS"/>
</dbReference>
<evidence type="ECO:0000259" key="8">
    <source>
        <dbReference type="Pfam" id="PF02771"/>
    </source>
</evidence>
<dbReference type="FunFam" id="1.20.140.10:FF:000019">
    <property type="entry name" value="Acyl-CoA dehydrogenase"/>
    <property type="match status" value="1"/>
</dbReference>
<dbReference type="Gene3D" id="1.10.540.10">
    <property type="entry name" value="Acyl-CoA dehydrogenase/oxidase, N-terminal domain"/>
    <property type="match status" value="1"/>
</dbReference>
<dbReference type="InterPro" id="IPR046373">
    <property type="entry name" value="Acyl-CoA_Oxase/DH_mid-dom_sf"/>
</dbReference>
<dbReference type="HOGENOM" id="CLU_018204_3_3_7"/>
<dbReference type="PANTHER" id="PTHR43884">
    <property type="entry name" value="ACYL-COA DEHYDROGENASE"/>
    <property type="match status" value="1"/>
</dbReference>
<feature type="domain" description="Acyl-CoA dehydrogenase/oxidase C-terminal" evidence="6">
    <location>
        <begin position="251"/>
        <end position="416"/>
    </location>
</feature>
<gene>
    <name evidence="10" type="ORF">ETSY2_03995</name>
</gene>
<evidence type="ECO:0000256" key="4">
    <source>
        <dbReference type="ARBA" id="ARBA00022827"/>
    </source>
</evidence>
<dbReference type="Pfam" id="PF02770">
    <property type="entry name" value="Acyl-CoA_dh_M"/>
    <property type="match status" value="1"/>
</dbReference>
<dbReference type="Pfam" id="PF02771">
    <property type="entry name" value="Acyl-CoA_dh_N"/>
    <property type="match status" value="1"/>
</dbReference>
<dbReference type="InterPro" id="IPR049426">
    <property type="entry name" value="Acyl-CoA-dh-like_C"/>
</dbReference>
<evidence type="ECO:0000256" key="1">
    <source>
        <dbReference type="ARBA" id="ARBA00001974"/>
    </source>
</evidence>
<feature type="domain" description="Acyl-CoA oxidase/dehydrogenase middle" evidence="7">
    <location>
        <begin position="146"/>
        <end position="239"/>
    </location>
</feature>
<evidence type="ECO:0000259" key="6">
    <source>
        <dbReference type="Pfam" id="PF00441"/>
    </source>
</evidence>
<dbReference type="SUPFAM" id="SSF56645">
    <property type="entry name" value="Acyl-CoA dehydrogenase NM domain-like"/>
    <property type="match status" value="1"/>
</dbReference>
<evidence type="ECO:0000313" key="11">
    <source>
        <dbReference type="Proteomes" id="UP000019140"/>
    </source>
</evidence>
<accession>W4MEN4</accession>
<dbReference type="InterPro" id="IPR006091">
    <property type="entry name" value="Acyl-CoA_Oxase/DH_mid-dom"/>
</dbReference>
<evidence type="ECO:0000259" key="9">
    <source>
        <dbReference type="Pfam" id="PF21263"/>
    </source>
</evidence>
<evidence type="ECO:0000256" key="2">
    <source>
        <dbReference type="ARBA" id="ARBA00009347"/>
    </source>
</evidence>
<proteinExistence type="inferred from homology"/>
<keyword evidence="4 5" id="KW-0274">FAD</keyword>
<reference evidence="10 11" key="1">
    <citation type="journal article" date="2014" name="Nature">
        <title>An environmental bacterial taxon with a large and distinct metabolic repertoire.</title>
        <authorList>
            <person name="Wilson M.C."/>
            <person name="Mori T."/>
            <person name="Ruckert C."/>
            <person name="Uria A.R."/>
            <person name="Helf M.J."/>
            <person name="Takada K."/>
            <person name="Gernert C."/>
            <person name="Steffens U.A."/>
            <person name="Heycke N."/>
            <person name="Schmitt S."/>
            <person name="Rinke C."/>
            <person name="Helfrich E.J."/>
            <person name="Brachmann A.O."/>
            <person name="Gurgui C."/>
            <person name="Wakimoto T."/>
            <person name="Kracht M."/>
            <person name="Crusemann M."/>
            <person name="Hentschel U."/>
            <person name="Abe I."/>
            <person name="Matsunaga S."/>
            <person name="Kalinowski J."/>
            <person name="Takeyama H."/>
            <person name="Piel J."/>
        </authorList>
    </citation>
    <scope>NUCLEOTIDE SEQUENCE [LARGE SCALE GENOMIC DNA]</scope>
    <source>
        <strain evidence="11">TSY2</strain>
    </source>
</reference>
<dbReference type="Gene3D" id="2.40.110.10">
    <property type="entry name" value="Butyryl-CoA Dehydrogenase, subunit A, domain 2"/>
    <property type="match status" value="1"/>
</dbReference>
<name>W4MEN4_9BACT</name>
<dbReference type="PATRIC" id="fig|1429439.4.peg.678"/>
<keyword evidence="11" id="KW-1185">Reference proteome</keyword>
<dbReference type="Proteomes" id="UP000019140">
    <property type="component" value="Unassembled WGS sequence"/>
</dbReference>
<dbReference type="Gene3D" id="1.20.140.10">
    <property type="entry name" value="Butyryl-CoA Dehydrogenase, subunit A, domain 3"/>
    <property type="match status" value="2"/>
</dbReference>
<dbReference type="InterPro" id="IPR036250">
    <property type="entry name" value="AcylCo_DH-like_C"/>
</dbReference>
<evidence type="ECO:0000256" key="5">
    <source>
        <dbReference type="RuleBase" id="RU362125"/>
    </source>
</evidence>
<evidence type="ECO:0000256" key="3">
    <source>
        <dbReference type="ARBA" id="ARBA00022630"/>
    </source>
</evidence>
<comment type="caution">
    <text evidence="10">The sequence shown here is derived from an EMBL/GenBank/DDBJ whole genome shotgun (WGS) entry which is preliminary data.</text>
</comment>
<dbReference type="EMBL" id="AZHX01000160">
    <property type="protein sequence ID" value="ETX08678.1"/>
    <property type="molecule type" value="Genomic_DNA"/>
</dbReference>